<dbReference type="PANTHER" id="PTHR13285">
    <property type="entry name" value="ACYLTRANSFERASE"/>
    <property type="match status" value="1"/>
</dbReference>
<feature type="transmembrane region" description="Helical" evidence="10">
    <location>
        <begin position="6"/>
        <end position="23"/>
    </location>
</feature>
<reference evidence="11" key="1">
    <citation type="submission" date="2020-10" db="EMBL/GenBank/DDBJ databases">
        <authorList>
            <person name="Gilroy R."/>
        </authorList>
    </citation>
    <scope>NUCLEOTIDE SEQUENCE</scope>
    <source>
        <strain evidence="11">6086</strain>
    </source>
</reference>
<dbReference type="EMBL" id="DVJM01000111">
    <property type="protein sequence ID" value="HIS78846.1"/>
    <property type="molecule type" value="Genomic_DNA"/>
</dbReference>
<comment type="similarity">
    <text evidence="2 9">Belongs to the membrane-bound acyltransferase family.</text>
</comment>
<evidence type="ECO:0000256" key="6">
    <source>
        <dbReference type="ARBA" id="ARBA00022989"/>
    </source>
</evidence>
<evidence type="ECO:0000256" key="5">
    <source>
        <dbReference type="ARBA" id="ARBA00022692"/>
    </source>
</evidence>
<feature type="transmembrane region" description="Helical" evidence="10">
    <location>
        <begin position="151"/>
        <end position="171"/>
    </location>
</feature>
<dbReference type="InterPro" id="IPR004299">
    <property type="entry name" value="MBOAT_fam"/>
</dbReference>
<feature type="transmembrane region" description="Helical" evidence="10">
    <location>
        <begin position="229"/>
        <end position="246"/>
    </location>
</feature>
<evidence type="ECO:0000256" key="8">
    <source>
        <dbReference type="ARBA" id="ARBA00023315"/>
    </source>
</evidence>
<dbReference type="PIRSF" id="PIRSF500217">
    <property type="entry name" value="AlgI"/>
    <property type="match status" value="1"/>
</dbReference>
<dbReference type="InterPro" id="IPR051085">
    <property type="entry name" value="MB_O-acyltransferase"/>
</dbReference>
<dbReference type="GO" id="GO:0005886">
    <property type="term" value="C:plasma membrane"/>
    <property type="evidence" value="ECO:0007669"/>
    <property type="project" value="UniProtKB-SubCell"/>
</dbReference>
<keyword evidence="5 10" id="KW-0812">Transmembrane</keyword>
<dbReference type="InterPro" id="IPR024194">
    <property type="entry name" value="Ac/AlaTfrase_AlgI/DltB"/>
</dbReference>
<feature type="transmembrane region" description="Helical" evidence="10">
    <location>
        <begin position="333"/>
        <end position="353"/>
    </location>
</feature>
<feature type="transmembrane region" description="Helical" evidence="10">
    <location>
        <begin position="365"/>
        <end position="392"/>
    </location>
</feature>
<evidence type="ECO:0000256" key="4">
    <source>
        <dbReference type="ARBA" id="ARBA00022679"/>
    </source>
</evidence>
<evidence type="ECO:0000256" key="9">
    <source>
        <dbReference type="PIRNR" id="PIRNR016636"/>
    </source>
</evidence>
<dbReference type="GO" id="GO:0016746">
    <property type="term" value="F:acyltransferase activity"/>
    <property type="evidence" value="ECO:0007669"/>
    <property type="project" value="UniProtKB-KW"/>
</dbReference>
<evidence type="ECO:0000256" key="1">
    <source>
        <dbReference type="ARBA" id="ARBA00004651"/>
    </source>
</evidence>
<evidence type="ECO:0000256" key="10">
    <source>
        <dbReference type="SAM" id="Phobius"/>
    </source>
</evidence>
<sequence length="475" mass="54243">MVFSSLIFLYQFFPLVLLLYFVIPKRFRTARNLILLVFSLLFYSWGEPVAIWLMVGSIVLNYALGWLVQRFCDREERKKARVVVAVSVAINLLLLGIFKYAGFFLENISALLGRELPLLKIALPIGISFYTFQSLSYPVDIYRGEARAQKNLAAFGMYVSFFPQLIAGPIVQFHSIADQLTGRSESRDAFSQGISRFLQGLGKKVLLANSIGLVWEEISAMPAGDLPVLMAWLGLFAFAFQIYFDFSGYSDMAVGMGLMFGFHFPENFDHPYRSKSITEFWRRWHITLGSWFRDYVYIPLGGNRRGPAIQIRNIAIVWALTGIWHGASWNFLLWGVYFGILLILEKLFLLRVLERIPSFFQHVYALFFILIGWVLFAFDDLSLGISYLSALFGAGGKLLSNETIYLFYTNLILLIVLCIASAGIPKRIRDAFSRFSKRRPLPYAALRSICAALLLLLSTAYLVDASYNPFLYFRF</sequence>
<gene>
    <name evidence="11" type="ORF">IAD03_05690</name>
</gene>
<feature type="transmembrane region" description="Helical" evidence="10">
    <location>
        <begin position="309"/>
        <end position="327"/>
    </location>
</feature>
<feature type="transmembrane region" description="Helical" evidence="10">
    <location>
        <begin position="51"/>
        <end position="68"/>
    </location>
</feature>
<dbReference type="PIRSF" id="PIRSF016636">
    <property type="entry name" value="AlgI_DltB"/>
    <property type="match status" value="1"/>
</dbReference>
<organism evidence="11 12">
    <name type="scientific">Candidatus Caccousia stercoris</name>
    <dbReference type="NCBI Taxonomy" id="2840723"/>
    <lineage>
        <taxon>Bacteria</taxon>
        <taxon>Bacillati</taxon>
        <taxon>Bacillota</taxon>
        <taxon>Clostridia</taxon>
        <taxon>Eubacteriales</taxon>
        <taxon>Oscillospiraceae</taxon>
        <taxon>Oscillospiraceae incertae sedis</taxon>
        <taxon>Candidatus Caccousia</taxon>
    </lineage>
</organism>
<accession>A0A9D1K1W5</accession>
<evidence type="ECO:0000313" key="12">
    <source>
        <dbReference type="Proteomes" id="UP000824141"/>
    </source>
</evidence>
<keyword evidence="8 9" id="KW-0012">Acyltransferase</keyword>
<keyword evidence="6 10" id="KW-1133">Transmembrane helix</keyword>
<comment type="caution">
    <text evidence="11">The sequence shown here is derived from an EMBL/GenBank/DDBJ whole genome shotgun (WGS) entry which is preliminary data.</text>
</comment>
<dbReference type="GO" id="GO:0042121">
    <property type="term" value="P:alginic acid biosynthetic process"/>
    <property type="evidence" value="ECO:0007669"/>
    <property type="project" value="InterPro"/>
</dbReference>
<dbReference type="PANTHER" id="PTHR13285:SF23">
    <property type="entry name" value="TEICHOIC ACID D-ALANYLTRANSFERASE"/>
    <property type="match status" value="1"/>
</dbReference>
<evidence type="ECO:0000313" key="11">
    <source>
        <dbReference type="EMBL" id="HIS78846.1"/>
    </source>
</evidence>
<keyword evidence="7 9" id="KW-0472">Membrane</keyword>
<name>A0A9D1K1W5_9FIRM</name>
<proteinExistence type="inferred from homology"/>
<comment type="subcellular location">
    <subcellularLocation>
        <location evidence="1">Cell membrane</location>
        <topology evidence="1">Multi-pass membrane protein</topology>
    </subcellularLocation>
</comment>
<evidence type="ECO:0000256" key="2">
    <source>
        <dbReference type="ARBA" id="ARBA00010323"/>
    </source>
</evidence>
<keyword evidence="4 9" id="KW-0808">Transferase</keyword>
<feature type="transmembrane region" description="Helical" evidence="10">
    <location>
        <begin position="121"/>
        <end position="139"/>
    </location>
</feature>
<feature type="transmembrane region" description="Helical" evidence="10">
    <location>
        <begin position="404"/>
        <end position="424"/>
    </location>
</feature>
<dbReference type="InterPro" id="IPR028362">
    <property type="entry name" value="AlgI"/>
</dbReference>
<evidence type="ECO:0000256" key="3">
    <source>
        <dbReference type="ARBA" id="ARBA00022475"/>
    </source>
</evidence>
<dbReference type="AlphaFoldDB" id="A0A9D1K1W5"/>
<protein>
    <submittedName>
        <fullName evidence="11">MBOAT family protein</fullName>
    </submittedName>
</protein>
<feature type="transmembrane region" description="Helical" evidence="10">
    <location>
        <begin position="444"/>
        <end position="463"/>
    </location>
</feature>
<evidence type="ECO:0000256" key="7">
    <source>
        <dbReference type="ARBA" id="ARBA00023136"/>
    </source>
</evidence>
<reference evidence="11" key="2">
    <citation type="journal article" date="2021" name="PeerJ">
        <title>Extensive microbial diversity within the chicken gut microbiome revealed by metagenomics and culture.</title>
        <authorList>
            <person name="Gilroy R."/>
            <person name="Ravi A."/>
            <person name="Getino M."/>
            <person name="Pursley I."/>
            <person name="Horton D.L."/>
            <person name="Alikhan N.F."/>
            <person name="Baker D."/>
            <person name="Gharbi K."/>
            <person name="Hall N."/>
            <person name="Watson M."/>
            <person name="Adriaenssens E.M."/>
            <person name="Foster-Nyarko E."/>
            <person name="Jarju S."/>
            <person name="Secka A."/>
            <person name="Antonio M."/>
            <person name="Oren A."/>
            <person name="Chaudhuri R.R."/>
            <person name="La Ragione R."/>
            <person name="Hildebrand F."/>
            <person name="Pallen M.J."/>
        </authorList>
    </citation>
    <scope>NUCLEOTIDE SEQUENCE</scope>
    <source>
        <strain evidence="11">6086</strain>
    </source>
</reference>
<dbReference type="Pfam" id="PF03062">
    <property type="entry name" value="MBOAT"/>
    <property type="match status" value="1"/>
</dbReference>
<dbReference type="Proteomes" id="UP000824141">
    <property type="component" value="Unassembled WGS sequence"/>
</dbReference>
<feature type="transmembrane region" description="Helical" evidence="10">
    <location>
        <begin position="80"/>
        <end position="101"/>
    </location>
</feature>
<keyword evidence="3 9" id="KW-1003">Cell membrane</keyword>